<dbReference type="RefSeq" id="WP_201103516.1">
    <property type="nucleotide sequence ID" value="NZ_CP067977.1"/>
</dbReference>
<evidence type="ECO:0000256" key="1">
    <source>
        <dbReference type="SAM" id="MobiDB-lite"/>
    </source>
</evidence>
<organism evidence="2 3">
    <name type="scientific">Brevundimonas vitisensis</name>
    <dbReference type="NCBI Taxonomy" id="2800818"/>
    <lineage>
        <taxon>Bacteria</taxon>
        <taxon>Pseudomonadati</taxon>
        <taxon>Pseudomonadota</taxon>
        <taxon>Alphaproteobacteria</taxon>
        <taxon>Caulobacterales</taxon>
        <taxon>Caulobacteraceae</taxon>
        <taxon>Brevundimonas</taxon>
    </lineage>
</organism>
<reference evidence="2 3" key="1">
    <citation type="submission" date="2021-01" db="EMBL/GenBank/DDBJ databases">
        <title>Brevundimonas vitis sp. nov., an bacterium isolated from grape (Vitis vinifera).</title>
        <authorList>
            <person name="Jiang L."/>
            <person name="Lee J."/>
        </authorList>
    </citation>
    <scope>NUCLEOTIDE SEQUENCE [LARGE SCALE GENOMIC DNA]</scope>
    <source>
        <strain evidence="2 3">GRTSA-9</strain>
    </source>
</reference>
<dbReference type="Proteomes" id="UP000595448">
    <property type="component" value="Chromosome"/>
</dbReference>
<feature type="region of interest" description="Disordered" evidence="1">
    <location>
        <begin position="110"/>
        <end position="129"/>
    </location>
</feature>
<evidence type="ECO:0000313" key="3">
    <source>
        <dbReference type="Proteomes" id="UP000595448"/>
    </source>
</evidence>
<feature type="compositionally biased region" description="Pro residues" evidence="1">
    <location>
        <begin position="111"/>
        <end position="121"/>
    </location>
</feature>
<protein>
    <submittedName>
        <fullName evidence="2">DUF2946 family protein</fullName>
    </submittedName>
</protein>
<evidence type="ECO:0000313" key="2">
    <source>
        <dbReference type="EMBL" id="QQQ19165.1"/>
    </source>
</evidence>
<sequence>MTRPQAESWSTARSLAFLAAIFAIVLGTLMPFAAMAAVVPGQTLVICSTEGPRTIQSRIDGDQDHHVVADAKCAACVTPVVADLPPPPRLQTVRIAAPIPQSAFVPRDIAVPPPARAPPRPWSTAPPLA</sequence>
<keyword evidence="3" id="KW-1185">Reference proteome</keyword>
<dbReference type="Pfam" id="PF11162">
    <property type="entry name" value="DUF2946"/>
    <property type="match status" value="1"/>
</dbReference>
<dbReference type="EMBL" id="CP067977">
    <property type="protein sequence ID" value="QQQ19165.1"/>
    <property type="molecule type" value="Genomic_DNA"/>
</dbReference>
<dbReference type="InterPro" id="IPR021333">
    <property type="entry name" value="DUF2946"/>
</dbReference>
<name>A0ABX7BNZ4_9CAUL</name>
<proteinExistence type="predicted"/>
<gene>
    <name evidence="2" type="ORF">JIP62_03325</name>
</gene>
<accession>A0ABX7BNZ4</accession>